<organism evidence="1 2">
    <name type="scientific">Emiliania huxleyi (strain CCMP1516)</name>
    <dbReference type="NCBI Taxonomy" id="280463"/>
    <lineage>
        <taxon>Eukaryota</taxon>
        <taxon>Haptista</taxon>
        <taxon>Haptophyta</taxon>
        <taxon>Prymnesiophyceae</taxon>
        <taxon>Isochrysidales</taxon>
        <taxon>Noelaerhabdaceae</taxon>
        <taxon>Emiliania</taxon>
    </lineage>
</organism>
<keyword evidence="2" id="KW-1185">Reference proteome</keyword>
<dbReference type="EnsemblProtists" id="EOD04532">
    <property type="protein sequence ID" value="EOD04532"/>
    <property type="gene ID" value="EMIHUDRAFT_221016"/>
</dbReference>
<protein>
    <recommendedName>
        <fullName evidence="3">Methyltransferase FkbM domain-containing protein</fullName>
    </recommendedName>
</protein>
<dbReference type="RefSeq" id="XP_005756961.1">
    <property type="nucleotide sequence ID" value="XM_005756904.1"/>
</dbReference>
<name>A0A0D3HZU7_EMIH1</name>
<accession>A0A0D3HZU7</accession>
<reference evidence="1" key="2">
    <citation type="submission" date="2024-10" db="UniProtKB">
        <authorList>
            <consortium name="EnsemblProtists"/>
        </authorList>
    </citation>
    <scope>IDENTIFICATION</scope>
</reference>
<evidence type="ECO:0008006" key="3">
    <source>
        <dbReference type="Google" id="ProtNLM"/>
    </source>
</evidence>
<reference evidence="2" key="1">
    <citation type="journal article" date="2013" name="Nature">
        <title>Pan genome of the phytoplankton Emiliania underpins its global distribution.</title>
        <authorList>
            <person name="Read B.A."/>
            <person name="Kegel J."/>
            <person name="Klute M.J."/>
            <person name="Kuo A."/>
            <person name="Lefebvre S.C."/>
            <person name="Maumus F."/>
            <person name="Mayer C."/>
            <person name="Miller J."/>
            <person name="Monier A."/>
            <person name="Salamov A."/>
            <person name="Young J."/>
            <person name="Aguilar M."/>
            <person name="Claverie J.M."/>
            <person name="Frickenhaus S."/>
            <person name="Gonzalez K."/>
            <person name="Herman E.K."/>
            <person name="Lin Y.C."/>
            <person name="Napier J."/>
            <person name="Ogata H."/>
            <person name="Sarno A.F."/>
            <person name="Shmutz J."/>
            <person name="Schroeder D."/>
            <person name="de Vargas C."/>
            <person name="Verret F."/>
            <person name="von Dassow P."/>
            <person name="Valentin K."/>
            <person name="Van de Peer Y."/>
            <person name="Wheeler G."/>
            <person name="Dacks J.B."/>
            <person name="Delwiche C.F."/>
            <person name="Dyhrman S.T."/>
            <person name="Glockner G."/>
            <person name="John U."/>
            <person name="Richards T."/>
            <person name="Worden A.Z."/>
            <person name="Zhang X."/>
            <person name="Grigoriev I.V."/>
            <person name="Allen A.E."/>
            <person name="Bidle K."/>
            <person name="Borodovsky M."/>
            <person name="Bowler C."/>
            <person name="Brownlee C."/>
            <person name="Cock J.M."/>
            <person name="Elias M."/>
            <person name="Gladyshev V.N."/>
            <person name="Groth M."/>
            <person name="Guda C."/>
            <person name="Hadaegh A."/>
            <person name="Iglesias-Rodriguez M.D."/>
            <person name="Jenkins J."/>
            <person name="Jones B.M."/>
            <person name="Lawson T."/>
            <person name="Leese F."/>
            <person name="Lindquist E."/>
            <person name="Lobanov A."/>
            <person name="Lomsadze A."/>
            <person name="Malik S.B."/>
            <person name="Marsh M.E."/>
            <person name="Mackinder L."/>
            <person name="Mock T."/>
            <person name="Mueller-Roeber B."/>
            <person name="Pagarete A."/>
            <person name="Parker M."/>
            <person name="Probert I."/>
            <person name="Quesneville H."/>
            <person name="Raines C."/>
            <person name="Rensing S.A."/>
            <person name="Riano-Pachon D.M."/>
            <person name="Richier S."/>
            <person name="Rokitta S."/>
            <person name="Shiraiwa Y."/>
            <person name="Soanes D.M."/>
            <person name="van der Giezen M."/>
            <person name="Wahlund T.M."/>
            <person name="Williams B."/>
            <person name="Wilson W."/>
            <person name="Wolfe G."/>
            <person name="Wurch L.L."/>
        </authorList>
    </citation>
    <scope>NUCLEOTIDE SEQUENCE</scope>
</reference>
<dbReference type="AlphaFoldDB" id="A0A0D3HZU7"/>
<dbReference type="GeneID" id="17250710"/>
<evidence type="ECO:0000313" key="2">
    <source>
        <dbReference type="Proteomes" id="UP000013827"/>
    </source>
</evidence>
<evidence type="ECO:0000313" key="1">
    <source>
        <dbReference type="EnsemblProtists" id="EOD04532"/>
    </source>
</evidence>
<dbReference type="Proteomes" id="UP000013827">
    <property type="component" value="Unassembled WGS sequence"/>
</dbReference>
<proteinExistence type="predicted"/>
<dbReference type="PaxDb" id="2903-EOD04532"/>
<sequence>MLTVFLLGPAGTNRAELLERLSSVNLSKSQRVPTLQRLHGFRSRESDNDPVPLIVQVGANDHSKSSSHDPARAAIELGWRALLFEPLPSAFAALQQKYASNPRVDLQQLAVCKASRIRLNLTINCEPSTVDFWHVDVTNATGNWGSADADARCAEGMFGTCRTCNWLTEVSGLYRAHIMTKVFVQRPGQAQAEQCERCTKMHGGTAAAPEAPRPTDCMRNVLTRNLRRIKASGAVKLLVVDSEKLDADVLTQFPFEDAVWPARVIFEGTHLQQKSYDLVWERLHRFGYRCIDE</sequence>
<dbReference type="KEGG" id="ehx:EMIHUDRAFT_221016"/>
<dbReference type="HOGENOM" id="CLU_819992_0_0_1"/>